<name>A0A9C6X4Z1_FRAOC</name>
<organism evidence="3 4">
    <name type="scientific">Frankliniella occidentalis</name>
    <name type="common">Western flower thrips</name>
    <name type="synonym">Euthrips occidentalis</name>
    <dbReference type="NCBI Taxonomy" id="133901"/>
    <lineage>
        <taxon>Eukaryota</taxon>
        <taxon>Metazoa</taxon>
        <taxon>Ecdysozoa</taxon>
        <taxon>Arthropoda</taxon>
        <taxon>Hexapoda</taxon>
        <taxon>Insecta</taxon>
        <taxon>Pterygota</taxon>
        <taxon>Neoptera</taxon>
        <taxon>Paraneoptera</taxon>
        <taxon>Thysanoptera</taxon>
        <taxon>Terebrantia</taxon>
        <taxon>Thripoidea</taxon>
        <taxon>Thripidae</taxon>
        <taxon>Frankliniella</taxon>
    </lineage>
</organism>
<feature type="coiled-coil region" evidence="1">
    <location>
        <begin position="63"/>
        <end position="90"/>
    </location>
</feature>
<dbReference type="KEGG" id="foc:127750808"/>
<keyword evidence="3" id="KW-1185">Reference proteome</keyword>
<evidence type="ECO:0000313" key="3">
    <source>
        <dbReference type="Proteomes" id="UP000504606"/>
    </source>
</evidence>
<gene>
    <name evidence="4" type="primary">LOC127750808</name>
</gene>
<reference evidence="4" key="1">
    <citation type="submission" date="2025-08" db="UniProtKB">
        <authorList>
            <consortium name="RefSeq"/>
        </authorList>
    </citation>
    <scope>IDENTIFICATION</scope>
    <source>
        <tissue evidence="4">Whole organism</tissue>
    </source>
</reference>
<dbReference type="RefSeq" id="XP_052129260.1">
    <property type="nucleotide sequence ID" value="XM_052273300.1"/>
</dbReference>
<evidence type="ECO:0000256" key="2">
    <source>
        <dbReference type="SAM" id="MobiDB-lite"/>
    </source>
</evidence>
<proteinExistence type="predicted"/>
<accession>A0A9C6X4Z1</accession>
<keyword evidence="1" id="KW-0175">Coiled coil</keyword>
<feature type="region of interest" description="Disordered" evidence="2">
    <location>
        <begin position="136"/>
        <end position="155"/>
    </location>
</feature>
<sequence length="155" mass="17475">MSGYILTAGGCLYPTAPCGSWTCGVRRACVWRVNPHRGPEAPCCLRGENLSLKRTVEEINYQLDYVEVRFHEQSAALEELEKEHRLLQESHKTTLLALADLMARHDDLVRLHEEEVRRSARLVACVQRMQHDSSYISSSASTSSRTTLELSSEGD</sequence>
<dbReference type="Proteomes" id="UP000504606">
    <property type="component" value="Unplaced"/>
</dbReference>
<evidence type="ECO:0000256" key="1">
    <source>
        <dbReference type="SAM" id="Coils"/>
    </source>
</evidence>
<dbReference type="AlphaFoldDB" id="A0A9C6X4Z1"/>
<protein>
    <submittedName>
        <fullName evidence="4">Uncharacterized protein LOC127750808</fullName>
    </submittedName>
</protein>
<dbReference type="GeneID" id="127750808"/>
<evidence type="ECO:0000313" key="4">
    <source>
        <dbReference type="RefSeq" id="XP_052129260.1"/>
    </source>
</evidence>